<reference evidence="3" key="1">
    <citation type="submission" date="2020-09" db="EMBL/GenBank/DDBJ databases">
        <title>A novel bacterium of genus Neiella, isolated from South China Sea.</title>
        <authorList>
            <person name="Huang H."/>
            <person name="Mo K."/>
            <person name="Hu Y."/>
        </authorList>
    </citation>
    <scope>NUCLEOTIDE SEQUENCE</scope>
    <source>
        <strain evidence="3">HB171785</strain>
    </source>
</reference>
<name>A0A8J6QV17_9GAMM</name>
<feature type="coiled-coil region" evidence="1">
    <location>
        <begin position="287"/>
        <end position="314"/>
    </location>
</feature>
<dbReference type="AlphaFoldDB" id="A0A8J6QV17"/>
<feature type="transmembrane region" description="Helical" evidence="2">
    <location>
        <begin position="124"/>
        <end position="142"/>
    </location>
</feature>
<keyword evidence="2" id="KW-0472">Membrane</keyword>
<keyword evidence="1" id="KW-0175">Coiled coil</keyword>
<protein>
    <submittedName>
        <fullName evidence="3">Lipopolysaccharide biosynthesis protein</fullName>
    </submittedName>
</protein>
<dbReference type="RefSeq" id="WP_191144914.1">
    <property type="nucleotide sequence ID" value="NZ_JACXAF010000012.1"/>
</dbReference>
<dbReference type="PANTHER" id="PTHR32309:SF13">
    <property type="entry name" value="FERRIC ENTEROBACTIN TRANSPORT PROTEIN FEPE"/>
    <property type="match status" value="1"/>
</dbReference>
<organism evidence="3 4">
    <name type="scientific">Neiella litorisoli</name>
    <dbReference type="NCBI Taxonomy" id="2771431"/>
    <lineage>
        <taxon>Bacteria</taxon>
        <taxon>Pseudomonadati</taxon>
        <taxon>Pseudomonadota</taxon>
        <taxon>Gammaproteobacteria</taxon>
        <taxon>Alteromonadales</taxon>
        <taxon>Echinimonadaceae</taxon>
        <taxon>Neiella</taxon>
    </lineage>
</organism>
<dbReference type="GO" id="GO:0005886">
    <property type="term" value="C:plasma membrane"/>
    <property type="evidence" value="ECO:0007669"/>
    <property type="project" value="TreeGrafter"/>
</dbReference>
<gene>
    <name evidence="3" type="ORF">IC617_10300</name>
</gene>
<comment type="caution">
    <text evidence="3">The sequence shown here is derived from an EMBL/GenBank/DDBJ whole genome shotgun (WGS) entry which is preliminary data.</text>
</comment>
<evidence type="ECO:0000256" key="2">
    <source>
        <dbReference type="SAM" id="Phobius"/>
    </source>
</evidence>
<dbReference type="PANTHER" id="PTHR32309">
    <property type="entry name" value="TYROSINE-PROTEIN KINASE"/>
    <property type="match status" value="1"/>
</dbReference>
<proteinExistence type="predicted"/>
<accession>A0A8J6QV17</accession>
<keyword evidence="2" id="KW-0812">Transmembrane</keyword>
<sequence length="489" mass="55487">MSLDDVAAIDAKFQQLRSQLTTEQWVDSSYLVDRANELRIQDIALAFRIAQRARNLAPENQEIQEVFAELRREFNSAYPSAARTKSRTSSVRRASGKIKGLLTKAPEKTVEKWQAIPDRFRTPLFLTVVLPLFVFSFYQLIWASSRYESQSQVIVKQPDAASLVDPAMAFLTGMGVSSSGTDSLLVEKFVYSTDLLNYLDEQLALRSHYSDSSIDFFSRLHSWNSKEDFLNYYKKHVSVEVDSLSSIITIRTQAFSPEYSNALNEMIVKRAEWYINSVGHFMAKEQMAFMQKEHEVVEEKLHKAQSRLLNFQEQYNLLDPTAEGMARQEITYSIEGQLSIKQAELKALQLVMSDSAPEVLAAQREINALQEQLKIERNRLSPNKKIDVVTSGDERVTQLSVGEILASYSDLKVAMELALQAYTSSLVSLEKSRIEAYRQLQYLVTVESSTTPDDAKYPRVTYNIALFAVVLLMLFGIGSIIRATIKELG</sequence>
<evidence type="ECO:0000256" key="1">
    <source>
        <dbReference type="SAM" id="Coils"/>
    </source>
</evidence>
<evidence type="ECO:0000313" key="4">
    <source>
        <dbReference type="Proteomes" id="UP000638014"/>
    </source>
</evidence>
<dbReference type="EMBL" id="JACXAF010000012">
    <property type="protein sequence ID" value="MBD1389818.1"/>
    <property type="molecule type" value="Genomic_DNA"/>
</dbReference>
<keyword evidence="2" id="KW-1133">Transmembrane helix</keyword>
<dbReference type="InterPro" id="IPR050445">
    <property type="entry name" value="Bact_polysacc_biosynth/exp"/>
</dbReference>
<evidence type="ECO:0000313" key="3">
    <source>
        <dbReference type="EMBL" id="MBD1389818.1"/>
    </source>
</evidence>
<keyword evidence="4" id="KW-1185">Reference proteome</keyword>
<feature type="transmembrane region" description="Helical" evidence="2">
    <location>
        <begin position="464"/>
        <end position="485"/>
    </location>
</feature>
<dbReference type="GO" id="GO:0004713">
    <property type="term" value="F:protein tyrosine kinase activity"/>
    <property type="evidence" value="ECO:0007669"/>
    <property type="project" value="TreeGrafter"/>
</dbReference>
<dbReference type="SUPFAM" id="SSF57997">
    <property type="entry name" value="Tropomyosin"/>
    <property type="match status" value="1"/>
</dbReference>
<dbReference type="Proteomes" id="UP000638014">
    <property type="component" value="Unassembled WGS sequence"/>
</dbReference>